<evidence type="ECO:0000256" key="6">
    <source>
        <dbReference type="ARBA" id="ARBA00022989"/>
    </source>
</evidence>
<evidence type="ECO:0000256" key="7">
    <source>
        <dbReference type="ARBA" id="ARBA00023136"/>
    </source>
</evidence>
<evidence type="ECO:0000256" key="1">
    <source>
        <dbReference type="ARBA" id="ARBA00004389"/>
    </source>
</evidence>
<organism evidence="10 11">
    <name type="scientific">Apis cerana cerana</name>
    <name type="common">Oriental honeybee</name>
    <dbReference type="NCBI Taxonomy" id="94128"/>
    <lineage>
        <taxon>Eukaryota</taxon>
        <taxon>Metazoa</taxon>
        <taxon>Ecdysozoa</taxon>
        <taxon>Arthropoda</taxon>
        <taxon>Hexapoda</taxon>
        <taxon>Insecta</taxon>
        <taxon>Pterygota</taxon>
        <taxon>Neoptera</taxon>
        <taxon>Endopterygota</taxon>
        <taxon>Hymenoptera</taxon>
        <taxon>Apocrita</taxon>
        <taxon>Aculeata</taxon>
        <taxon>Apoidea</taxon>
        <taxon>Anthophila</taxon>
        <taxon>Apidae</taxon>
        <taxon>Apis</taxon>
    </lineage>
</organism>
<evidence type="ECO:0000256" key="5">
    <source>
        <dbReference type="ARBA" id="ARBA00022824"/>
    </source>
</evidence>
<keyword evidence="6" id="KW-1133">Transmembrane helix</keyword>
<keyword evidence="4" id="KW-0812">Transmembrane</keyword>
<feature type="domain" description="GDPGP1-like N-terminal" evidence="9">
    <location>
        <begin position="2"/>
        <end position="124"/>
    </location>
</feature>
<dbReference type="AlphaFoldDB" id="A0A2A3ENG5"/>
<proteinExistence type="inferred from homology"/>
<accession>A0A2A3ENG5</accession>
<keyword evidence="11" id="KW-1185">Reference proteome</keyword>
<comment type="similarity">
    <text evidence="2">Belongs to the ALG14 family.</text>
</comment>
<protein>
    <recommendedName>
        <fullName evidence="3">UDP-N-acetylglucosamine transferase subunit ALG14</fullName>
    </recommendedName>
</protein>
<dbReference type="Gene3D" id="3.40.50.2000">
    <property type="entry name" value="Glycogen Phosphorylase B"/>
    <property type="match status" value="1"/>
</dbReference>
<evidence type="ECO:0000256" key="2">
    <source>
        <dbReference type="ARBA" id="ARBA00009731"/>
    </source>
</evidence>
<reference evidence="10 11" key="1">
    <citation type="submission" date="2014-07" db="EMBL/GenBank/DDBJ databases">
        <title>Genomic and transcriptomic analysis on Apis cerana provide comprehensive insights into honey bee biology.</title>
        <authorList>
            <person name="Diao Q."/>
            <person name="Sun L."/>
            <person name="Zheng H."/>
            <person name="Zheng H."/>
            <person name="Xu S."/>
            <person name="Wang S."/>
            <person name="Zeng Z."/>
            <person name="Hu F."/>
            <person name="Su S."/>
            <person name="Wu J."/>
        </authorList>
    </citation>
    <scope>NUCLEOTIDE SEQUENCE [LARGE SCALE GENOMIC DNA]</scope>
    <source>
        <tissue evidence="10">Pupae without intestine</tissue>
    </source>
</reference>
<dbReference type="InterPro" id="IPR058866">
    <property type="entry name" value="GDPGP1_N"/>
</dbReference>
<dbReference type="Pfam" id="PF08660">
    <property type="entry name" value="Alg14"/>
    <property type="match status" value="1"/>
</dbReference>
<keyword evidence="5" id="KW-0256">Endoplasmic reticulum</keyword>
<dbReference type="OrthoDB" id="17098at2759"/>
<dbReference type="Pfam" id="PF26217">
    <property type="entry name" value="GDPGP1_N"/>
    <property type="match status" value="1"/>
</dbReference>
<gene>
    <name evidence="10" type="ORF">APICC_09034</name>
</gene>
<sequence length="401" mass="47227">MYNCFTQLNTDRGYKRRSPENIISMKQPFNNKQFNFTKIKPEEQIMNLGSIDKDDVIAINVSPIEYCHSLLLPQRNKQLPQVITKYSLFKAVELFSLSSSLYLRVAFNSLCAYASVNHLHWHLYYLKWRMLLEYIDLKEYIGPVQILEKYPAKAFCIKYSNVQNIDDFVNWAFLIINYLQNAQIAHNVYITRAKLNCTEEYKDLRIYIWSRKSSEGTKDINAFNPAACELFGHLLLKWSGGHTAEMIRILKYLNFKNYSPRIYVHADTDLMSIEKVKYLEEDNKDYKIIKIRRSREIHQSYYTSIYTTIYAILESIPHLWRECPELLLCNGPGTCVPLCIIAFLFKVLYITQTTIIFVESICRVKTLSLTGKILYYIADYQIIQWPYLDKSNNQNDKILSI</sequence>
<dbReference type="GO" id="GO:0043541">
    <property type="term" value="C:UDP-N-acetylglucosamine transferase complex"/>
    <property type="evidence" value="ECO:0007669"/>
    <property type="project" value="TreeGrafter"/>
</dbReference>
<evidence type="ECO:0000259" key="9">
    <source>
        <dbReference type="Pfam" id="PF26217"/>
    </source>
</evidence>
<dbReference type="EMBL" id="KZ288206">
    <property type="protein sequence ID" value="PBC33044.1"/>
    <property type="molecule type" value="Genomic_DNA"/>
</dbReference>
<dbReference type="GO" id="GO:0004577">
    <property type="term" value="F:N-acetylglucosaminyldiphosphodolichol N-acetylglucosaminyltransferase activity"/>
    <property type="evidence" value="ECO:0007669"/>
    <property type="project" value="TreeGrafter"/>
</dbReference>
<dbReference type="Pfam" id="PF26216">
    <property type="entry name" value="GDPGP1_C"/>
    <property type="match status" value="1"/>
</dbReference>
<evidence type="ECO:0000256" key="4">
    <source>
        <dbReference type="ARBA" id="ARBA00022692"/>
    </source>
</evidence>
<name>A0A2A3ENG5_APICC</name>
<dbReference type="GO" id="GO:0006488">
    <property type="term" value="P:dolichol-linked oligosaccharide biosynthetic process"/>
    <property type="evidence" value="ECO:0007669"/>
    <property type="project" value="InterPro"/>
</dbReference>
<dbReference type="Proteomes" id="UP000242457">
    <property type="component" value="Unassembled WGS sequence"/>
</dbReference>
<dbReference type="PANTHER" id="PTHR12154">
    <property type="entry name" value="GLYCOSYL TRANSFERASE-RELATED"/>
    <property type="match status" value="1"/>
</dbReference>
<dbReference type="InterPro" id="IPR013969">
    <property type="entry name" value="Oligosacch_biosynth_Alg14"/>
</dbReference>
<evidence type="ECO:0000259" key="8">
    <source>
        <dbReference type="Pfam" id="PF26216"/>
    </source>
</evidence>
<dbReference type="InterPro" id="IPR058865">
    <property type="entry name" value="GDPGP1_C"/>
</dbReference>
<evidence type="ECO:0000256" key="3">
    <source>
        <dbReference type="ARBA" id="ARBA00017467"/>
    </source>
</evidence>
<evidence type="ECO:0000313" key="10">
    <source>
        <dbReference type="EMBL" id="PBC33044.1"/>
    </source>
</evidence>
<evidence type="ECO:0000313" key="11">
    <source>
        <dbReference type="Proteomes" id="UP000242457"/>
    </source>
</evidence>
<feature type="domain" description="GDPGP1-like C-terminal" evidence="8">
    <location>
        <begin position="147"/>
        <end position="237"/>
    </location>
</feature>
<dbReference type="STRING" id="94128.A0A2A3ENG5"/>
<dbReference type="PANTHER" id="PTHR12154:SF4">
    <property type="entry name" value="UDP-N-ACETYLGLUCOSAMINE TRANSFERASE SUBUNIT ALG14 HOMOLOG"/>
    <property type="match status" value="1"/>
</dbReference>
<comment type="subcellular location">
    <subcellularLocation>
        <location evidence="1">Endoplasmic reticulum membrane</location>
        <topology evidence="1">Single-pass membrane protein</topology>
    </subcellularLocation>
</comment>
<keyword evidence="7" id="KW-0472">Membrane</keyword>